<dbReference type="SUPFAM" id="SSF101898">
    <property type="entry name" value="NHL repeat"/>
    <property type="match status" value="1"/>
</dbReference>
<evidence type="ECO:0000256" key="2">
    <source>
        <dbReference type="PROSITE-ProRule" id="PRU00504"/>
    </source>
</evidence>
<feature type="repeat" description="NHL" evidence="2">
    <location>
        <begin position="118"/>
        <end position="159"/>
    </location>
</feature>
<dbReference type="PANTHER" id="PTHR24104">
    <property type="entry name" value="E3 UBIQUITIN-PROTEIN LIGASE NHLRC1-RELATED"/>
    <property type="match status" value="1"/>
</dbReference>
<accession>A0A9J6FE49</accession>
<dbReference type="GO" id="GO:0000209">
    <property type="term" value="P:protein polyubiquitination"/>
    <property type="evidence" value="ECO:0007669"/>
    <property type="project" value="TreeGrafter"/>
</dbReference>
<dbReference type="InterPro" id="IPR050952">
    <property type="entry name" value="TRIM-NHL_E3_ligases"/>
</dbReference>
<evidence type="ECO:0000313" key="4">
    <source>
        <dbReference type="Proteomes" id="UP000821853"/>
    </source>
</evidence>
<name>A0A9J6FE49_HAELO</name>
<dbReference type="OrthoDB" id="342730at2759"/>
<keyword evidence="4" id="KW-1185">Reference proteome</keyword>
<dbReference type="EMBL" id="JABSTR010000001">
    <property type="protein sequence ID" value="KAH9360983.1"/>
    <property type="molecule type" value="Genomic_DNA"/>
</dbReference>
<dbReference type="AlphaFoldDB" id="A0A9J6FE49"/>
<evidence type="ECO:0000313" key="3">
    <source>
        <dbReference type="EMBL" id="KAH9360983.1"/>
    </source>
</evidence>
<dbReference type="InterPro" id="IPR011042">
    <property type="entry name" value="6-blade_b-propeller_TolB-like"/>
</dbReference>
<dbReference type="GO" id="GO:0061630">
    <property type="term" value="F:ubiquitin protein ligase activity"/>
    <property type="evidence" value="ECO:0007669"/>
    <property type="project" value="TreeGrafter"/>
</dbReference>
<comment type="caution">
    <text evidence="3">The sequence shown here is derived from an EMBL/GenBank/DDBJ whole genome shotgun (WGS) entry which is preliminary data.</text>
</comment>
<dbReference type="VEuPathDB" id="VectorBase:HLOH_050528"/>
<dbReference type="OMA" id="YSESCVN"/>
<sequence length="309" mass="34324">MHRLGASARLNPPISVIQRQKMKYHRKFGGFGDMKGEFVYPSGLAVNDQNCIIVADRSNRLVQIFDHEGQFKLEFGKPGRKDGQMLYPSRVAVVRMSGDIVVSEPFPTHQIQIYDRNGRFLRKFGSEILRHPGAIAVDPMGQVIVVECKVMRVIIFGQSGAVYHSFDCSMHLRSPNGVAVNYRGEIFISDSRAHCVKVFNYDGVLLRQIGGDGLTNYPIGVCLNRRGEVLVVSNNGFLNVTVFTQHGQLVGALQSTRTHRPCFDCALMDEDSLIVASEDCHLYVYRYAPLPAPVAPAAPLAPPHGLEVR</sequence>
<dbReference type="Pfam" id="PF01436">
    <property type="entry name" value="NHL"/>
    <property type="match status" value="2"/>
</dbReference>
<dbReference type="PANTHER" id="PTHR24104:SF41">
    <property type="entry name" value="BRAIN TUMOR PROTEIN"/>
    <property type="match status" value="1"/>
</dbReference>
<dbReference type="GO" id="GO:0043161">
    <property type="term" value="P:proteasome-mediated ubiquitin-dependent protein catabolic process"/>
    <property type="evidence" value="ECO:0007669"/>
    <property type="project" value="TreeGrafter"/>
</dbReference>
<keyword evidence="1" id="KW-0677">Repeat</keyword>
<reference evidence="3 4" key="1">
    <citation type="journal article" date="2020" name="Cell">
        <title>Large-Scale Comparative Analyses of Tick Genomes Elucidate Their Genetic Diversity and Vector Capacities.</title>
        <authorList>
            <consortium name="Tick Genome and Microbiome Consortium (TIGMIC)"/>
            <person name="Jia N."/>
            <person name="Wang J."/>
            <person name="Shi W."/>
            <person name="Du L."/>
            <person name="Sun Y."/>
            <person name="Zhan W."/>
            <person name="Jiang J.F."/>
            <person name="Wang Q."/>
            <person name="Zhang B."/>
            <person name="Ji P."/>
            <person name="Bell-Sakyi L."/>
            <person name="Cui X.M."/>
            <person name="Yuan T.T."/>
            <person name="Jiang B.G."/>
            <person name="Yang W.F."/>
            <person name="Lam T.T."/>
            <person name="Chang Q.C."/>
            <person name="Ding S.J."/>
            <person name="Wang X.J."/>
            <person name="Zhu J.G."/>
            <person name="Ruan X.D."/>
            <person name="Zhao L."/>
            <person name="Wei J.T."/>
            <person name="Ye R.Z."/>
            <person name="Que T.C."/>
            <person name="Du C.H."/>
            <person name="Zhou Y.H."/>
            <person name="Cheng J.X."/>
            <person name="Dai P.F."/>
            <person name="Guo W.B."/>
            <person name="Han X.H."/>
            <person name="Huang E.J."/>
            <person name="Li L.F."/>
            <person name="Wei W."/>
            <person name="Gao Y.C."/>
            <person name="Liu J.Z."/>
            <person name="Shao H.Z."/>
            <person name="Wang X."/>
            <person name="Wang C.C."/>
            <person name="Yang T.C."/>
            <person name="Huo Q.B."/>
            <person name="Li W."/>
            <person name="Chen H.Y."/>
            <person name="Chen S.E."/>
            <person name="Zhou L.G."/>
            <person name="Ni X.B."/>
            <person name="Tian J.H."/>
            <person name="Sheng Y."/>
            <person name="Liu T."/>
            <person name="Pan Y.S."/>
            <person name="Xia L.Y."/>
            <person name="Li J."/>
            <person name="Zhao F."/>
            <person name="Cao W.C."/>
        </authorList>
    </citation>
    <scope>NUCLEOTIDE SEQUENCE [LARGE SCALE GENOMIC DNA]</scope>
    <source>
        <strain evidence="3">HaeL-2018</strain>
    </source>
</reference>
<organism evidence="3 4">
    <name type="scientific">Haemaphysalis longicornis</name>
    <name type="common">Bush tick</name>
    <dbReference type="NCBI Taxonomy" id="44386"/>
    <lineage>
        <taxon>Eukaryota</taxon>
        <taxon>Metazoa</taxon>
        <taxon>Ecdysozoa</taxon>
        <taxon>Arthropoda</taxon>
        <taxon>Chelicerata</taxon>
        <taxon>Arachnida</taxon>
        <taxon>Acari</taxon>
        <taxon>Parasitiformes</taxon>
        <taxon>Ixodida</taxon>
        <taxon>Ixodoidea</taxon>
        <taxon>Ixodidae</taxon>
        <taxon>Haemaphysalinae</taxon>
        <taxon>Haemaphysalis</taxon>
    </lineage>
</organism>
<feature type="repeat" description="NHL" evidence="2">
    <location>
        <begin position="160"/>
        <end position="202"/>
    </location>
</feature>
<dbReference type="InterPro" id="IPR001258">
    <property type="entry name" value="NHL_repeat"/>
</dbReference>
<evidence type="ECO:0000256" key="1">
    <source>
        <dbReference type="ARBA" id="ARBA00022737"/>
    </source>
</evidence>
<proteinExistence type="predicted"/>
<feature type="repeat" description="NHL" evidence="2">
    <location>
        <begin position="72"/>
        <end position="117"/>
    </location>
</feature>
<feature type="repeat" description="NHL" evidence="2">
    <location>
        <begin position="25"/>
        <end position="68"/>
    </location>
</feature>
<protein>
    <submittedName>
        <fullName evidence="3">Uncharacterized protein</fullName>
    </submittedName>
</protein>
<dbReference type="PROSITE" id="PS51125">
    <property type="entry name" value="NHL"/>
    <property type="match status" value="4"/>
</dbReference>
<dbReference type="Proteomes" id="UP000821853">
    <property type="component" value="Chromosome 1"/>
</dbReference>
<dbReference type="Gene3D" id="2.120.10.30">
    <property type="entry name" value="TolB, C-terminal domain"/>
    <property type="match status" value="1"/>
</dbReference>
<gene>
    <name evidence="3" type="ORF">HPB48_019585</name>
</gene>